<dbReference type="EMBL" id="JASPKZ010007430">
    <property type="protein sequence ID" value="KAJ9584304.1"/>
    <property type="molecule type" value="Genomic_DNA"/>
</dbReference>
<evidence type="ECO:0000256" key="2">
    <source>
        <dbReference type="SAM" id="Phobius"/>
    </source>
</evidence>
<gene>
    <name evidence="3" type="ORF">L9F63_021335</name>
</gene>
<dbReference type="AlphaFoldDB" id="A0AAD7ZP30"/>
<dbReference type="Proteomes" id="UP001233999">
    <property type="component" value="Unassembled WGS sequence"/>
</dbReference>
<proteinExistence type="predicted"/>
<keyword evidence="2" id="KW-1133">Transmembrane helix</keyword>
<feature type="region of interest" description="Disordered" evidence="1">
    <location>
        <begin position="79"/>
        <end position="108"/>
    </location>
</feature>
<name>A0AAD7ZP30_DIPPU</name>
<organism evidence="3 4">
    <name type="scientific">Diploptera punctata</name>
    <name type="common">Pacific beetle cockroach</name>
    <dbReference type="NCBI Taxonomy" id="6984"/>
    <lineage>
        <taxon>Eukaryota</taxon>
        <taxon>Metazoa</taxon>
        <taxon>Ecdysozoa</taxon>
        <taxon>Arthropoda</taxon>
        <taxon>Hexapoda</taxon>
        <taxon>Insecta</taxon>
        <taxon>Pterygota</taxon>
        <taxon>Neoptera</taxon>
        <taxon>Polyneoptera</taxon>
        <taxon>Dictyoptera</taxon>
        <taxon>Blattodea</taxon>
        <taxon>Blaberoidea</taxon>
        <taxon>Blaberidae</taxon>
        <taxon>Diplopterinae</taxon>
        <taxon>Diploptera</taxon>
    </lineage>
</organism>
<feature type="transmembrane region" description="Helical" evidence="2">
    <location>
        <begin position="115"/>
        <end position="134"/>
    </location>
</feature>
<evidence type="ECO:0000313" key="4">
    <source>
        <dbReference type="Proteomes" id="UP001233999"/>
    </source>
</evidence>
<keyword evidence="4" id="KW-1185">Reference proteome</keyword>
<evidence type="ECO:0000256" key="1">
    <source>
        <dbReference type="SAM" id="MobiDB-lite"/>
    </source>
</evidence>
<reference evidence="3" key="1">
    <citation type="journal article" date="2023" name="IScience">
        <title>Live-bearing cockroach genome reveals convergent evolutionary mechanisms linked to viviparity in insects and beyond.</title>
        <authorList>
            <person name="Fouks B."/>
            <person name="Harrison M.C."/>
            <person name="Mikhailova A.A."/>
            <person name="Marchal E."/>
            <person name="English S."/>
            <person name="Carruthers M."/>
            <person name="Jennings E.C."/>
            <person name="Chiamaka E.L."/>
            <person name="Frigard R.A."/>
            <person name="Pippel M."/>
            <person name="Attardo G.M."/>
            <person name="Benoit J.B."/>
            <person name="Bornberg-Bauer E."/>
            <person name="Tobe S.S."/>
        </authorList>
    </citation>
    <scope>NUCLEOTIDE SEQUENCE</scope>
    <source>
        <strain evidence="3">Stay&amp;Tobe</strain>
    </source>
</reference>
<reference evidence="3" key="2">
    <citation type="submission" date="2023-05" db="EMBL/GenBank/DDBJ databases">
        <authorList>
            <person name="Fouks B."/>
        </authorList>
    </citation>
    <scope>NUCLEOTIDE SEQUENCE</scope>
    <source>
        <strain evidence="3">Stay&amp;Tobe</strain>
        <tissue evidence="3">Testes</tissue>
    </source>
</reference>
<accession>A0AAD7ZP30</accession>
<feature type="compositionally biased region" description="Polar residues" evidence="1">
    <location>
        <begin position="92"/>
        <end position="108"/>
    </location>
</feature>
<keyword evidence="2" id="KW-0812">Transmembrane</keyword>
<feature type="non-terminal residue" evidence="3">
    <location>
        <position position="1"/>
    </location>
</feature>
<evidence type="ECO:0000313" key="3">
    <source>
        <dbReference type="EMBL" id="KAJ9584304.1"/>
    </source>
</evidence>
<protein>
    <submittedName>
        <fullName evidence="3">Uncharacterized protein</fullName>
    </submittedName>
</protein>
<keyword evidence="2" id="KW-0472">Membrane</keyword>
<comment type="caution">
    <text evidence="3">The sequence shown here is derived from an EMBL/GenBank/DDBJ whole genome shotgun (WGS) entry which is preliminary data.</text>
</comment>
<sequence length="135" mass="15400">PNLKLRNSEQLIHQSRYPMGFTFKTCFTLSQIKLRCSNLKVEEINKKIEPDKLKFLECYYCEEDLCNKDKEDMTHLLTRDGADEADEADEATTSLPGTTDPTKANGGTSNTIRSLFGNNLSYMVLILYLASYLMK</sequence>